<evidence type="ECO:0000313" key="2">
    <source>
        <dbReference type="EMBL" id="GAX13483.1"/>
    </source>
</evidence>
<dbReference type="OrthoDB" id="42523at2759"/>
<dbReference type="AlphaFoldDB" id="A0A1Z5JHK2"/>
<sequence>MCRCIVIRPRRAELLSDEVQLGYALEAFAYAHQMGVGWATSKLVYLKNSGINNLSELSLGCKEDTLNLDLELFGVPPEELFSAKTLQRLNGFLPGPVGIRCFRLAQKAAQKVKKGTADTEYVHRPENGKIGEEVWLTPSNEEWVLRVDCAGFVRNCLKHVTKDPFVMSLSDRDFMRAKDFFTFFSSTPHTVMDTEVMPETDRRMKWRQFTDLRLVIPGDVICYRPKGNAAGGAAFTSNDRKDLKRLLKAVKTAQLWHAEGGSWTNMVTRNVAKDPVVKTWVTKVKTKLNAIDIHTVKQLHRNLDSINSKLTSLDYPALSQDTLDLIRECCESTTVNTGHIVFAAGPAVRLDDDGLYRIRVVHSTKYGIVGKDGQKTQGVQEYYRRFQLLPNGRWTRHKEVTVKKEVKVVNTYESDGEDPFDDMEDDPEDNEGSGSGTETETDTPSNGEAEPNDDLSDKDMVEVIVARMCF</sequence>
<protein>
    <submittedName>
        <fullName evidence="2">Uncharacterized protein</fullName>
    </submittedName>
</protein>
<dbReference type="InParanoid" id="A0A1Z5JHK2"/>
<name>A0A1Z5JHK2_FISSO</name>
<gene>
    <name evidence="2" type="ORF">FisN_36Lh034</name>
</gene>
<feature type="compositionally biased region" description="Acidic residues" evidence="1">
    <location>
        <begin position="414"/>
        <end position="431"/>
    </location>
</feature>
<proteinExistence type="predicted"/>
<dbReference type="Proteomes" id="UP000198406">
    <property type="component" value="Unassembled WGS sequence"/>
</dbReference>
<evidence type="ECO:0000256" key="1">
    <source>
        <dbReference type="SAM" id="MobiDB-lite"/>
    </source>
</evidence>
<reference evidence="2 3" key="1">
    <citation type="journal article" date="2015" name="Plant Cell">
        <title>Oil accumulation by the oleaginous diatom Fistulifera solaris as revealed by the genome and transcriptome.</title>
        <authorList>
            <person name="Tanaka T."/>
            <person name="Maeda Y."/>
            <person name="Veluchamy A."/>
            <person name="Tanaka M."/>
            <person name="Abida H."/>
            <person name="Marechal E."/>
            <person name="Bowler C."/>
            <person name="Muto M."/>
            <person name="Sunaga Y."/>
            <person name="Tanaka M."/>
            <person name="Yoshino T."/>
            <person name="Taniguchi T."/>
            <person name="Fukuda Y."/>
            <person name="Nemoto M."/>
            <person name="Matsumoto M."/>
            <person name="Wong P.S."/>
            <person name="Aburatani S."/>
            <person name="Fujibuchi W."/>
        </authorList>
    </citation>
    <scope>NUCLEOTIDE SEQUENCE [LARGE SCALE GENOMIC DNA]</scope>
    <source>
        <strain evidence="2 3">JPCC DA0580</strain>
    </source>
</reference>
<evidence type="ECO:0000313" key="3">
    <source>
        <dbReference type="Proteomes" id="UP000198406"/>
    </source>
</evidence>
<keyword evidence="3" id="KW-1185">Reference proteome</keyword>
<organism evidence="2 3">
    <name type="scientific">Fistulifera solaris</name>
    <name type="common">Oleaginous diatom</name>
    <dbReference type="NCBI Taxonomy" id="1519565"/>
    <lineage>
        <taxon>Eukaryota</taxon>
        <taxon>Sar</taxon>
        <taxon>Stramenopiles</taxon>
        <taxon>Ochrophyta</taxon>
        <taxon>Bacillariophyta</taxon>
        <taxon>Bacillariophyceae</taxon>
        <taxon>Bacillariophycidae</taxon>
        <taxon>Naviculales</taxon>
        <taxon>Naviculaceae</taxon>
        <taxon>Fistulifera</taxon>
    </lineage>
</organism>
<dbReference type="EMBL" id="BDSP01000067">
    <property type="protein sequence ID" value="GAX13483.1"/>
    <property type="molecule type" value="Genomic_DNA"/>
</dbReference>
<accession>A0A1Z5JHK2</accession>
<feature type="region of interest" description="Disordered" evidence="1">
    <location>
        <begin position="411"/>
        <end position="460"/>
    </location>
</feature>
<comment type="caution">
    <text evidence="2">The sequence shown here is derived from an EMBL/GenBank/DDBJ whole genome shotgun (WGS) entry which is preliminary data.</text>
</comment>